<comment type="catalytic activity">
    <reaction evidence="9">
        <text>2-phenylacetate + ATP + CoA = phenylacetyl-CoA + AMP + diphosphate</text>
        <dbReference type="Rhea" id="RHEA:20956"/>
        <dbReference type="ChEBI" id="CHEBI:18401"/>
        <dbReference type="ChEBI" id="CHEBI:30616"/>
        <dbReference type="ChEBI" id="CHEBI:33019"/>
        <dbReference type="ChEBI" id="CHEBI:57287"/>
        <dbReference type="ChEBI" id="CHEBI:57390"/>
        <dbReference type="ChEBI" id="CHEBI:456215"/>
        <dbReference type="EC" id="6.2.1.30"/>
    </reaction>
</comment>
<dbReference type="PANTHER" id="PTHR43439:SF1">
    <property type="entry name" value="PHENYLACETATE-COENZYME A LIGASE"/>
    <property type="match status" value="1"/>
</dbReference>
<feature type="domain" description="AMP-dependent ligase C-terminal" evidence="11">
    <location>
        <begin position="343"/>
        <end position="436"/>
    </location>
</feature>
<evidence type="ECO:0000259" key="11">
    <source>
        <dbReference type="Pfam" id="PF14535"/>
    </source>
</evidence>
<dbReference type="FunFam" id="3.40.50.12780:FF:000016">
    <property type="entry name" value="Phenylacetate-coenzyme A ligase"/>
    <property type="match status" value="1"/>
</dbReference>
<evidence type="ECO:0000256" key="3">
    <source>
        <dbReference type="ARBA" id="ARBA00022741"/>
    </source>
</evidence>
<dbReference type="GO" id="GO:0010124">
    <property type="term" value="P:phenylacetate catabolic process"/>
    <property type="evidence" value="ECO:0007669"/>
    <property type="project" value="UniProtKB-UniRule"/>
</dbReference>
<comment type="subunit">
    <text evidence="1">Monomer.</text>
</comment>
<dbReference type="InterPro" id="IPR042099">
    <property type="entry name" value="ANL_N_sf"/>
</dbReference>
<sequence>MTATTHTTQPGALDPEETMSRDQIEAIQTERTAAILDYAYRRVPLYKQKFDDHGVHPSDFVELADLAKFPYTTKEDLRVTYPFGMFAVPREEVVRIHASSGTTGRATVVGYTQQDLDDWAKLGARCFRISGVKPGWRVHNAYGYGLFTGGLGAHAAIERLGATVIPMSGGQTEKQITLINDFEPEAIAATPTYLLTIGDAMQRKGMDPRKTSIKVAVLGAEPWTQQMREELEDMWDIDACDIYGLSEVMGPGVAGESNETKDGSHIWEDHFRPEVIDPFDERRVLADGEAGELVFTTLTKQALPIIRYRTHDLTTLEPGTARPGHRRIGRITGRSDDMIILRGVNLFPTQIEELILKVPGLSPHFTLEITRPDRMDQLSVKVERRADCTSDRAHAAAAELHQLIKIHVGSSCQIDVLDPGSLERSIGKMRRIYDLRSK</sequence>
<dbReference type="PIRSF" id="PIRSF006444">
    <property type="entry name" value="PaaK"/>
    <property type="match status" value="1"/>
</dbReference>
<name>A0A496PLN6_9MICC</name>
<dbReference type="Proteomes" id="UP000273119">
    <property type="component" value="Unassembled WGS sequence"/>
</dbReference>
<evidence type="ECO:0000256" key="7">
    <source>
        <dbReference type="ARBA" id="ARBA00068695"/>
    </source>
</evidence>
<evidence type="ECO:0000256" key="9">
    <source>
        <dbReference type="PIRNR" id="PIRNR006444"/>
    </source>
</evidence>
<gene>
    <name evidence="12" type="ORF">DWQ67_00500</name>
</gene>
<dbReference type="InterPro" id="IPR000873">
    <property type="entry name" value="AMP-dep_synth/lig_dom"/>
</dbReference>
<dbReference type="GO" id="GO:0000166">
    <property type="term" value="F:nucleotide binding"/>
    <property type="evidence" value="ECO:0007669"/>
    <property type="project" value="UniProtKB-KW"/>
</dbReference>
<evidence type="ECO:0000256" key="8">
    <source>
        <dbReference type="ARBA" id="ARBA00075111"/>
    </source>
</evidence>
<dbReference type="GO" id="GO:0047475">
    <property type="term" value="F:phenylacetate-CoA ligase activity"/>
    <property type="evidence" value="ECO:0007669"/>
    <property type="project" value="UniProtKB-EC"/>
</dbReference>
<reference evidence="12 13" key="1">
    <citation type="submission" date="2018-07" db="EMBL/GenBank/DDBJ databases">
        <title>Arthrobacter sp. nov., isolated from raw cow's milk with high bacterial count.</title>
        <authorList>
            <person name="Hahne J."/>
            <person name="Isele D."/>
            <person name="Lipski A."/>
        </authorList>
    </citation>
    <scope>NUCLEOTIDE SEQUENCE [LARGE SCALE GENOMIC DNA]</scope>
    <source>
        <strain evidence="12 13">JZ R-183</strain>
    </source>
</reference>
<dbReference type="InterPro" id="IPR028154">
    <property type="entry name" value="AMP-dep_Lig_C"/>
</dbReference>
<dbReference type="CDD" id="cd05913">
    <property type="entry name" value="PaaK"/>
    <property type="match status" value="1"/>
</dbReference>
<evidence type="ECO:0000256" key="2">
    <source>
        <dbReference type="ARBA" id="ARBA00022598"/>
    </source>
</evidence>
<evidence type="ECO:0000256" key="1">
    <source>
        <dbReference type="ARBA" id="ARBA00011245"/>
    </source>
</evidence>
<evidence type="ECO:0000313" key="12">
    <source>
        <dbReference type="EMBL" id="RKW71376.1"/>
    </source>
</evidence>
<organism evidence="12 13">
    <name type="scientific">Galactobacter caseinivorans</name>
    <dbReference type="NCBI Taxonomy" id="2676123"/>
    <lineage>
        <taxon>Bacteria</taxon>
        <taxon>Bacillati</taxon>
        <taxon>Actinomycetota</taxon>
        <taxon>Actinomycetes</taxon>
        <taxon>Micrococcales</taxon>
        <taxon>Micrococcaceae</taxon>
        <taxon>Galactobacter</taxon>
    </lineage>
</organism>
<dbReference type="Pfam" id="PF14535">
    <property type="entry name" value="AMP-binding_C_2"/>
    <property type="match status" value="1"/>
</dbReference>
<dbReference type="UniPathway" id="UPA00930"/>
<dbReference type="Gene3D" id="3.40.50.12780">
    <property type="entry name" value="N-terminal domain of ligase-like"/>
    <property type="match status" value="1"/>
</dbReference>
<protein>
    <recommendedName>
        <fullName evidence="7 9">Phenylacetate-coenzyme A ligase</fullName>
        <ecNumber evidence="6 9">6.2.1.30</ecNumber>
    </recommendedName>
    <alternativeName>
        <fullName evidence="8 9">Phenylacetyl-CoA ligase</fullName>
    </alternativeName>
</protein>
<dbReference type="Pfam" id="PF00501">
    <property type="entry name" value="AMP-binding"/>
    <property type="match status" value="1"/>
</dbReference>
<dbReference type="AlphaFoldDB" id="A0A496PLN6"/>
<dbReference type="SUPFAM" id="SSF56801">
    <property type="entry name" value="Acetyl-CoA synthetase-like"/>
    <property type="match status" value="1"/>
</dbReference>
<comment type="function">
    <text evidence="9">Catalyzes the activation of phenylacetic acid (PA) to phenylacetyl-CoA (PA-CoA).</text>
</comment>
<evidence type="ECO:0000256" key="6">
    <source>
        <dbReference type="ARBA" id="ARBA00066629"/>
    </source>
</evidence>
<dbReference type="PANTHER" id="PTHR43439">
    <property type="entry name" value="PHENYLACETATE-COENZYME A LIGASE"/>
    <property type="match status" value="1"/>
</dbReference>
<keyword evidence="2 9" id="KW-0436">Ligase</keyword>
<dbReference type="RefSeq" id="WP_121483639.1">
    <property type="nucleotide sequence ID" value="NZ_QQXL01000001.1"/>
</dbReference>
<evidence type="ECO:0000313" key="13">
    <source>
        <dbReference type="Proteomes" id="UP000273119"/>
    </source>
</evidence>
<evidence type="ECO:0000256" key="5">
    <source>
        <dbReference type="ARBA" id="ARBA00061566"/>
    </source>
</evidence>
<dbReference type="EMBL" id="QQXL01000001">
    <property type="protein sequence ID" value="RKW71376.1"/>
    <property type="molecule type" value="Genomic_DNA"/>
</dbReference>
<keyword evidence="13" id="KW-1185">Reference proteome</keyword>
<comment type="similarity">
    <text evidence="5 9">Belongs to the phenylacetyl-CoA ligase family.</text>
</comment>
<comment type="pathway">
    <text evidence="4 9">Aromatic compound metabolism; phenylacetate degradation.</text>
</comment>
<dbReference type="InterPro" id="IPR045851">
    <property type="entry name" value="AMP-bd_C_sf"/>
</dbReference>
<proteinExistence type="inferred from homology"/>
<dbReference type="InterPro" id="IPR011880">
    <property type="entry name" value="PA_CoA_ligase"/>
</dbReference>
<feature type="domain" description="AMP-dependent synthetase/ligase" evidence="10">
    <location>
        <begin position="90"/>
        <end position="295"/>
    </location>
</feature>
<dbReference type="InterPro" id="IPR051414">
    <property type="entry name" value="Adenylate-forming_Reductase"/>
</dbReference>
<evidence type="ECO:0000256" key="4">
    <source>
        <dbReference type="ARBA" id="ARBA00060591"/>
    </source>
</evidence>
<keyword evidence="3 9" id="KW-0547">Nucleotide-binding</keyword>
<evidence type="ECO:0000259" key="10">
    <source>
        <dbReference type="Pfam" id="PF00501"/>
    </source>
</evidence>
<dbReference type="EC" id="6.2.1.30" evidence="6 9"/>
<dbReference type="Gene3D" id="3.30.300.30">
    <property type="match status" value="1"/>
</dbReference>
<accession>A0A496PLN6</accession>
<comment type="caution">
    <text evidence="12">The sequence shown here is derived from an EMBL/GenBank/DDBJ whole genome shotgun (WGS) entry which is preliminary data.</text>
</comment>